<accession>A0A6G0VYE3</accession>
<evidence type="ECO:0000313" key="4">
    <source>
        <dbReference type="Proteomes" id="UP000478052"/>
    </source>
</evidence>
<dbReference type="EMBL" id="VUJU01010497">
    <property type="protein sequence ID" value="KAF0714077.1"/>
    <property type="molecule type" value="Genomic_DNA"/>
</dbReference>
<name>A0A6G0VYE3_APHCR</name>
<feature type="region of interest" description="Disordered" evidence="1">
    <location>
        <begin position="1"/>
        <end position="31"/>
    </location>
</feature>
<feature type="domain" description="DUF4371" evidence="2">
    <location>
        <begin position="305"/>
        <end position="506"/>
    </location>
</feature>
<protein>
    <submittedName>
        <fullName evidence="3">Zinc finger MYM-type protein 1-like</fullName>
    </submittedName>
</protein>
<proteinExistence type="predicted"/>
<dbReference type="Pfam" id="PF14291">
    <property type="entry name" value="DUF4371"/>
    <property type="match status" value="1"/>
</dbReference>
<dbReference type="PANTHER" id="PTHR45749:SF21">
    <property type="entry name" value="DUF4371 DOMAIN-CONTAINING PROTEIN"/>
    <property type="match status" value="1"/>
</dbReference>
<feature type="non-terminal residue" evidence="3">
    <location>
        <position position="628"/>
    </location>
</feature>
<sequence length="628" mass="71382">MPISPVADLTPGQPGHVRPGPGQRRELEKCKSDKKQKVLGDFFNQFESSPITIPDASQNVDKKNVLTTRKSVSNISSSLINCTSDSFELNIHQTNVQDSSRDFSLNKPILSLHCTANEPKLNLNNSEIIQNSKTSFVKDKIVDIENTLPETTARVTDSSTKSNVQNEYFPNDKALFDNILLSEQKKTDLIYLGPCQPTQSEIIEKEFPKIMNKNERQYAFDSKFYFYINKKDKLSESYKSSWLAYSPRNHYAYCHFCWIFGENEAKKSSWYRGFTDWKHFKDSYSAHAQSKMHLRSSIATFNFKKLKDIKSSLSNQIDDEVKKWKEILTILFDTVRTLCASGLPLRGHRENIGIPGNHGIYLNIIDLISRHNSTLSSHLNSNSKIKYLSKTITNEVLETLALETKSLIIKQYKKAKFFTLLADSTTDVAHLEQMAILLRYVQIDPECEQSIVIKESFIGFYSMNKGDSESICNFMIKTIFEDIGLNKSFMVGQGFDGANVMSGKHGGLQAKLNEFLGEEIYAPYVHCAVHQLNLVLVHAAENNANASIKVFFATLQKIYNYFSKSHSRWKLFLNQTKMNSHTMNMNSIVVENEMDSGISDITSSNNTKKTLKSLSTTRWAARLHAVEA</sequence>
<dbReference type="InterPro" id="IPR012337">
    <property type="entry name" value="RNaseH-like_sf"/>
</dbReference>
<dbReference type="OrthoDB" id="6605323at2759"/>
<organism evidence="3 4">
    <name type="scientific">Aphis craccivora</name>
    <name type="common">Cowpea aphid</name>
    <dbReference type="NCBI Taxonomy" id="307492"/>
    <lineage>
        <taxon>Eukaryota</taxon>
        <taxon>Metazoa</taxon>
        <taxon>Ecdysozoa</taxon>
        <taxon>Arthropoda</taxon>
        <taxon>Hexapoda</taxon>
        <taxon>Insecta</taxon>
        <taxon>Pterygota</taxon>
        <taxon>Neoptera</taxon>
        <taxon>Paraneoptera</taxon>
        <taxon>Hemiptera</taxon>
        <taxon>Sternorrhyncha</taxon>
        <taxon>Aphidomorpha</taxon>
        <taxon>Aphidoidea</taxon>
        <taxon>Aphididae</taxon>
        <taxon>Aphidini</taxon>
        <taxon>Aphis</taxon>
        <taxon>Aphis</taxon>
    </lineage>
</organism>
<comment type="caution">
    <text evidence="3">The sequence shown here is derived from an EMBL/GenBank/DDBJ whole genome shotgun (WGS) entry which is preliminary data.</text>
</comment>
<dbReference type="Proteomes" id="UP000478052">
    <property type="component" value="Unassembled WGS sequence"/>
</dbReference>
<reference evidence="3 4" key="1">
    <citation type="submission" date="2019-08" db="EMBL/GenBank/DDBJ databases">
        <title>Whole genome of Aphis craccivora.</title>
        <authorList>
            <person name="Voronova N.V."/>
            <person name="Shulinski R.S."/>
            <person name="Bandarenka Y.V."/>
            <person name="Zhorov D.G."/>
            <person name="Warner D."/>
        </authorList>
    </citation>
    <scope>NUCLEOTIDE SEQUENCE [LARGE SCALE GENOMIC DNA]</scope>
    <source>
        <strain evidence="3">180601</strain>
        <tissue evidence="3">Whole Body</tissue>
    </source>
</reference>
<evidence type="ECO:0000313" key="3">
    <source>
        <dbReference type="EMBL" id="KAF0714077.1"/>
    </source>
</evidence>
<keyword evidence="4" id="KW-1185">Reference proteome</keyword>
<dbReference type="PANTHER" id="PTHR45749">
    <property type="match status" value="1"/>
</dbReference>
<dbReference type="SUPFAM" id="SSF53098">
    <property type="entry name" value="Ribonuclease H-like"/>
    <property type="match status" value="1"/>
</dbReference>
<gene>
    <name evidence="3" type="ORF">FWK35_00037834</name>
</gene>
<evidence type="ECO:0000256" key="1">
    <source>
        <dbReference type="SAM" id="MobiDB-lite"/>
    </source>
</evidence>
<dbReference type="InterPro" id="IPR025398">
    <property type="entry name" value="DUF4371"/>
</dbReference>
<dbReference type="AlphaFoldDB" id="A0A6G0VYE3"/>
<evidence type="ECO:0000259" key="2">
    <source>
        <dbReference type="Pfam" id="PF14291"/>
    </source>
</evidence>